<proteinExistence type="predicted"/>
<feature type="transmembrane region" description="Helical" evidence="10">
    <location>
        <begin position="1046"/>
        <end position="1068"/>
    </location>
</feature>
<sequence>MLSGNGQLVLDPGIEHGNFMAFSHPHKNFWQSELLWPGYFAVLSALILLIYTVFNSTLVQSLWSRLFPSYKSGADGEGDSEIPITYGNGILADIKAHVATRGGPVIFFYKTIRLVGCLVLVGLTIATLVADENERTSSLTEIFKKKKKKSRKTPVSDAFTLDEWYQVVLCLTYTYASFLALISISARARWASLANKHLVCVLLVTWFVYLYRDFWPLATYTLKPADIYDPLLWPKLTALTVTAVIVPLFIPRRYLPIDPKEPSEDPNPEQTASLISLALYFFLDDIILKGYKVPHLPASEFPPLADYDRAKNLKTRSFRYLDPFSGSKKEHLFFKLMRVFRTEYTYIFTMTVIRVITLFLSPVGINRLLAYLENGGKDAVVRPWVWVSWLFFGPVIGTIAFQWYIFQTTATLVRAEGIITQLIFEHALRIRMKAQSSSDNPPGVPASTTNSSSAQTPDTTSVADSETQTEGTTLVNGNGDQHSVKSTSSKGKAKSVTPSQSEDASKPESRSGTDNLVGKLNNLVTTDLSNITEGRDFLLLVVQGPLLVGFGIYFLYNILGWSAFVGLGVMMLFFPIPGYISKLIQTAQIIRMKKTDARVQTVTETMNVIRMVKLFGWEPRMQNQIAEKREEELSLIRRRQLLDILNGSVNFLIPLMTMVMTFVTYTLIMKQTLTASRVFSSMAVFDLLRDQLHMIFFLVPAMIQGKVSLDRVSDFLNATELLDEFKIPEKENSDAIESFSASPSDPDAIGFRDATYVWSEDDGTLTPSRRKFRLNIEGELSFKRGSLNMIIGPTGSGKTSLLMALLGEMHSLPSGPTSWANLPRGKGVAYAAQESWVQNETIRDNILFGSPYDEERYKKVIYQCGLERDLTLFDAGDKTEVGEKGLTLSGGQKARVTLARAVYSSADIVLLDDVLAALDVHTSRWIVDKCFQGDLLLGRTVILVTHNVAMVGPVASFVVSLGTDGRIAHQGTVAEILATDKEMQAEAKKSAEAMEKAKKEEESDGQKVDDGTEKSDGKLVIAEEIAMGHVSWSAVKLYLTNLGGPLFWFSFLASMFLVDLCNVVQTWYLGYWASQYESHDRTEVSVPYHLSVFSAILFTGVVLYFVGYYVYIHGMIQASRRIHERLIASITGTTLRWLDSTPLGRIITRCTQDISAIDGRVSQSLGVVIEITLTLFLRVAAIVYMSPLFIIPGAVVGVIGSWCGQIYIKAQLSVKREMSNAKSPVLNHFGAAVAGLVSIRAFGAQDTFKTESLHRIDKYTRNARTFYNLNRWVCIRIDSLGALFAAGLAGYLVYGRQLGSASNTGFSLNMAVAFSSLILWWVRVLNDFEVNGNSLERVQGYIEIEQEPKPTPKGVPPAYWPASGNVVVEKLSARYSPDGPKVLHDISFEIKSGERVGVVGRTGSGKSSLTLSLLRCIYTEGTVFYDGIPTNELNLDALRRNITIIPQVPELLSGSLRHNLDPFDENDDATLNGALRSAGLFSLQSDDDDSRITLDTQIASGGGNLSVGQRQILALARAIVRGSKLLILDEATSAIDYSTDAIIQSSLRNELKGDVTLITIAHRLQTIMDSDKIMVLDAGRLVEFDSPSNLLKKEGGFLKSLVDESGEREVLYAMATSKSSS</sequence>
<feature type="transmembrane region" description="Helical" evidence="10">
    <location>
        <begin position="1088"/>
        <end position="1111"/>
    </location>
</feature>
<feature type="transmembrane region" description="Helical" evidence="10">
    <location>
        <begin position="164"/>
        <end position="186"/>
    </location>
</feature>
<comment type="subcellular location">
    <subcellularLocation>
        <location evidence="1">Membrane</location>
        <topology evidence="1">Multi-pass membrane protein</topology>
    </subcellularLocation>
</comment>
<feature type="transmembrane region" description="Helical" evidence="10">
    <location>
        <begin position="537"/>
        <end position="556"/>
    </location>
</feature>
<feature type="domain" description="ABC transporter" evidence="11">
    <location>
        <begin position="749"/>
        <end position="995"/>
    </location>
</feature>
<evidence type="ECO:0000256" key="10">
    <source>
        <dbReference type="SAM" id="Phobius"/>
    </source>
</evidence>
<dbReference type="FunFam" id="3.40.50.300:FF:000838">
    <property type="entry name" value="ABC multidrug transporter (Eurofung)"/>
    <property type="match status" value="1"/>
</dbReference>
<feature type="compositionally biased region" description="Polar residues" evidence="9">
    <location>
        <begin position="435"/>
        <end position="502"/>
    </location>
</feature>
<feature type="transmembrane region" description="Helical" evidence="10">
    <location>
        <begin position="34"/>
        <end position="54"/>
    </location>
</feature>
<dbReference type="GO" id="GO:0005524">
    <property type="term" value="F:ATP binding"/>
    <property type="evidence" value="ECO:0007669"/>
    <property type="project" value="UniProtKB-KW"/>
</dbReference>
<feature type="domain" description="ABC transmembrane type-1" evidence="12">
    <location>
        <begin position="1052"/>
        <end position="1319"/>
    </location>
</feature>
<evidence type="ECO:0000256" key="2">
    <source>
        <dbReference type="ARBA" id="ARBA00022448"/>
    </source>
</evidence>
<dbReference type="CDD" id="cd18596">
    <property type="entry name" value="ABC_6TM_VMR1_D1_like"/>
    <property type="match status" value="1"/>
</dbReference>
<dbReference type="GO" id="GO:0016020">
    <property type="term" value="C:membrane"/>
    <property type="evidence" value="ECO:0007669"/>
    <property type="project" value="UniProtKB-SubCell"/>
</dbReference>
<dbReference type="GO" id="GO:0016887">
    <property type="term" value="F:ATP hydrolysis activity"/>
    <property type="evidence" value="ECO:0007669"/>
    <property type="project" value="InterPro"/>
</dbReference>
<reference evidence="13 14" key="1">
    <citation type="journal article" date="2017" name="Mol. Ecol.">
        <title>Comparative and population genomic landscape of Phellinus noxius: A hypervariable fungus causing root rot in trees.</title>
        <authorList>
            <person name="Chung C.L."/>
            <person name="Lee T.J."/>
            <person name="Akiba M."/>
            <person name="Lee H.H."/>
            <person name="Kuo T.H."/>
            <person name="Liu D."/>
            <person name="Ke H.M."/>
            <person name="Yokoi T."/>
            <person name="Roa M.B."/>
            <person name="Lu M.J."/>
            <person name="Chang Y.Y."/>
            <person name="Ann P.J."/>
            <person name="Tsai J.N."/>
            <person name="Chen C.Y."/>
            <person name="Tzean S.S."/>
            <person name="Ota Y."/>
            <person name="Hattori T."/>
            <person name="Sahashi N."/>
            <person name="Liou R.F."/>
            <person name="Kikuchi T."/>
            <person name="Tsai I.J."/>
        </authorList>
    </citation>
    <scope>NUCLEOTIDE SEQUENCE [LARGE SCALE GENOMIC DNA]</scope>
    <source>
        <strain evidence="13 14">FFPRI411160</strain>
    </source>
</reference>
<keyword evidence="8 10" id="KW-0472">Membrane</keyword>
<dbReference type="InterPro" id="IPR036640">
    <property type="entry name" value="ABC1_TM_sf"/>
</dbReference>
<keyword evidence="5" id="KW-0547">Nucleotide-binding</keyword>
<dbReference type="InterPro" id="IPR003593">
    <property type="entry name" value="AAA+_ATPase"/>
</dbReference>
<evidence type="ECO:0000256" key="4">
    <source>
        <dbReference type="ARBA" id="ARBA00022737"/>
    </source>
</evidence>
<dbReference type="SUPFAM" id="SSF90123">
    <property type="entry name" value="ABC transporter transmembrane region"/>
    <property type="match status" value="2"/>
</dbReference>
<evidence type="ECO:0000259" key="11">
    <source>
        <dbReference type="PROSITE" id="PS50893"/>
    </source>
</evidence>
<evidence type="ECO:0000256" key="9">
    <source>
        <dbReference type="SAM" id="MobiDB-lite"/>
    </source>
</evidence>
<evidence type="ECO:0000256" key="1">
    <source>
        <dbReference type="ARBA" id="ARBA00004141"/>
    </source>
</evidence>
<keyword evidence="4" id="KW-0677">Repeat</keyword>
<feature type="region of interest" description="Disordered" evidence="9">
    <location>
        <begin position="435"/>
        <end position="516"/>
    </location>
</feature>
<dbReference type="CDD" id="cd03250">
    <property type="entry name" value="ABCC_MRP_domain1"/>
    <property type="match status" value="1"/>
</dbReference>
<comment type="caution">
    <text evidence="13">The sequence shown here is derived from an EMBL/GenBank/DDBJ whole genome shotgun (WGS) entry which is preliminary data.</text>
</comment>
<dbReference type="PROSITE" id="PS00211">
    <property type="entry name" value="ABC_TRANSPORTER_1"/>
    <property type="match status" value="1"/>
</dbReference>
<feature type="transmembrane region" description="Helical" evidence="10">
    <location>
        <begin position="385"/>
        <end position="406"/>
    </location>
</feature>
<feature type="transmembrane region" description="Helical" evidence="10">
    <location>
        <begin position="193"/>
        <end position="211"/>
    </location>
</feature>
<dbReference type="PROSITE" id="PS50893">
    <property type="entry name" value="ABC_TRANSPORTER_2"/>
    <property type="match status" value="2"/>
</dbReference>
<evidence type="ECO:0000256" key="8">
    <source>
        <dbReference type="ARBA" id="ARBA00023136"/>
    </source>
</evidence>
<dbReference type="PANTHER" id="PTHR24223">
    <property type="entry name" value="ATP-BINDING CASSETTE SUB-FAMILY C"/>
    <property type="match status" value="1"/>
</dbReference>
<feature type="domain" description="ABC transmembrane type-1" evidence="12">
    <location>
        <begin position="347"/>
        <end position="704"/>
    </location>
</feature>
<feature type="transmembrane region" description="Helical" evidence="10">
    <location>
        <begin position="1273"/>
        <end position="1294"/>
    </location>
</feature>
<dbReference type="InterPro" id="IPR027417">
    <property type="entry name" value="P-loop_NTPase"/>
</dbReference>
<dbReference type="CDD" id="cd03244">
    <property type="entry name" value="ABCC_MRP_domain2"/>
    <property type="match status" value="1"/>
</dbReference>
<name>A0A286URQ5_9AGAM</name>
<dbReference type="FunFam" id="3.40.50.300:FF:000973">
    <property type="entry name" value="Multidrug resistance-associated protein 4"/>
    <property type="match status" value="1"/>
</dbReference>
<accession>A0A286URQ5</accession>
<dbReference type="InterPro" id="IPR003439">
    <property type="entry name" value="ABC_transporter-like_ATP-bd"/>
</dbReference>
<keyword evidence="14" id="KW-1185">Reference proteome</keyword>
<evidence type="ECO:0000256" key="7">
    <source>
        <dbReference type="ARBA" id="ARBA00022989"/>
    </source>
</evidence>
<evidence type="ECO:0000256" key="6">
    <source>
        <dbReference type="ARBA" id="ARBA00022840"/>
    </source>
</evidence>
<dbReference type="EMBL" id="NBII01000002">
    <property type="protein sequence ID" value="PAV22261.1"/>
    <property type="molecule type" value="Genomic_DNA"/>
</dbReference>
<dbReference type="InterPro" id="IPR011527">
    <property type="entry name" value="ABC1_TM_dom"/>
</dbReference>
<organism evidence="13 14">
    <name type="scientific">Pyrrhoderma noxium</name>
    <dbReference type="NCBI Taxonomy" id="2282107"/>
    <lineage>
        <taxon>Eukaryota</taxon>
        <taxon>Fungi</taxon>
        <taxon>Dikarya</taxon>
        <taxon>Basidiomycota</taxon>
        <taxon>Agaricomycotina</taxon>
        <taxon>Agaricomycetes</taxon>
        <taxon>Hymenochaetales</taxon>
        <taxon>Hymenochaetaceae</taxon>
        <taxon>Pyrrhoderma</taxon>
    </lineage>
</organism>
<feature type="region of interest" description="Disordered" evidence="9">
    <location>
        <begin position="988"/>
        <end position="1014"/>
    </location>
</feature>
<evidence type="ECO:0000313" key="13">
    <source>
        <dbReference type="EMBL" id="PAV22261.1"/>
    </source>
</evidence>
<dbReference type="InterPro" id="IPR017871">
    <property type="entry name" value="ABC_transporter-like_CS"/>
</dbReference>
<dbReference type="STRING" id="2282107.A0A286URQ5"/>
<dbReference type="InterPro" id="IPR050173">
    <property type="entry name" value="ABC_transporter_C-like"/>
</dbReference>
<dbReference type="Pfam" id="PF00664">
    <property type="entry name" value="ABC_membrane"/>
    <property type="match status" value="2"/>
</dbReference>
<dbReference type="PROSITE" id="PS50929">
    <property type="entry name" value="ABC_TM1F"/>
    <property type="match status" value="2"/>
</dbReference>
<keyword evidence="6" id="KW-0067">ATP-binding</keyword>
<feature type="transmembrane region" description="Helical" evidence="10">
    <location>
        <begin position="644"/>
        <end position="668"/>
    </location>
</feature>
<feature type="domain" description="ABC transporter" evidence="11">
    <location>
        <begin position="1366"/>
        <end position="1603"/>
    </location>
</feature>
<evidence type="ECO:0000256" key="5">
    <source>
        <dbReference type="ARBA" id="ARBA00022741"/>
    </source>
</evidence>
<dbReference type="PANTHER" id="PTHR24223:SF356">
    <property type="entry name" value="ATP-BINDING CASSETTE TRANSPORTER ABC4"/>
    <property type="match status" value="1"/>
</dbReference>
<dbReference type="FunFam" id="1.20.1560.10:FF:000013">
    <property type="entry name" value="ABC transporter C family member 2"/>
    <property type="match status" value="1"/>
</dbReference>
<dbReference type="SUPFAM" id="SSF52540">
    <property type="entry name" value="P-loop containing nucleoside triphosphate hydrolases"/>
    <property type="match status" value="2"/>
</dbReference>
<dbReference type="InParanoid" id="A0A286URQ5"/>
<dbReference type="Proteomes" id="UP000217199">
    <property type="component" value="Unassembled WGS sequence"/>
</dbReference>
<feature type="transmembrane region" description="Helical" evidence="10">
    <location>
        <begin position="344"/>
        <end position="365"/>
    </location>
</feature>
<evidence type="ECO:0000313" key="14">
    <source>
        <dbReference type="Proteomes" id="UP000217199"/>
    </source>
</evidence>
<dbReference type="Pfam" id="PF00005">
    <property type="entry name" value="ABC_tran"/>
    <property type="match status" value="2"/>
</dbReference>
<feature type="transmembrane region" description="Helical" evidence="10">
    <location>
        <begin position="1189"/>
        <end position="1208"/>
    </location>
</feature>
<dbReference type="CDD" id="cd18604">
    <property type="entry name" value="ABC_6TM_VMR1_D2_like"/>
    <property type="match status" value="1"/>
</dbReference>
<evidence type="ECO:0000256" key="3">
    <source>
        <dbReference type="ARBA" id="ARBA00022692"/>
    </source>
</evidence>
<evidence type="ECO:0000259" key="12">
    <source>
        <dbReference type="PROSITE" id="PS50929"/>
    </source>
</evidence>
<dbReference type="Gene3D" id="1.20.1560.10">
    <property type="entry name" value="ABC transporter type 1, transmembrane domain"/>
    <property type="match status" value="2"/>
</dbReference>
<keyword evidence="3 10" id="KW-0812">Transmembrane</keyword>
<dbReference type="OrthoDB" id="6500128at2759"/>
<dbReference type="Gene3D" id="3.40.50.300">
    <property type="entry name" value="P-loop containing nucleotide triphosphate hydrolases"/>
    <property type="match status" value="2"/>
</dbReference>
<protein>
    <submittedName>
        <fullName evidence="13">Multidrug resistance-associated ABC transporter</fullName>
    </submittedName>
</protein>
<dbReference type="GO" id="GO:0140359">
    <property type="term" value="F:ABC-type transporter activity"/>
    <property type="evidence" value="ECO:0007669"/>
    <property type="project" value="InterPro"/>
</dbReference>
<dbReference type="SMART" id="SM00382">
    <property type="entry name" value="AAA"/>
    <property type="match status" value="2"/>
</dbReference>
<feature type="transmembrane region" description="Helical" evidence="10">
    <location>
        <begin position="1306"/>
        <end position="1325"/>
    </location>
</feature>
<feature type="transmembrane region" description="Helical" evidence="10">
    <location>
        <begin position="562"/>
        <end position="584"/>
    </location>
</feature>
<keyword evidence="2" id="KW-0813">Transport</keyword>
<feature type="transmembrane region" description="Helical" evidence="10">
    <location>
        <begin position="231"/>
        <end position="250"/>
    </location>
</feature>
<gene>
    <name evidence="13" type="ORF">PNOK_0221800</name>
</gene>
<dbReference type="FunCoup" id="A0A286URQ5">
    <property type="interactions" value="35"/>
</dbReference>
<feature type="transmembrane region" description="Helical" evidence="10">
    <location>
        <begin position="111"/>
        <end position="130"/>
    </location>
</feature>
<keyword evidence="7 10" id="KW-1133">Transmembrane helix</keyword>